<comment type="caution">
    <text evidence="1">The sequence shown here is derived from an EMBL/GenBank/DDBJ whole genome shotgun (WGS) entry which is preliminary data.</text>
</comment>
<dbReference type="RefSeq" id="WP_317944203.1">
    <property type="nucleotide sequence ID" value="NZ_JAUBDI010000009.1"/>
</dbReference>
<dbReference type="SUPFAM" id="SSF160755">
    <property type="entry name" value="YugN-like"/>
    <property type="match status" value="1"/>
</dbReference>
<dbReference type="Proteomes" id="UP001282284">
    <property type="component" value="Unassembled WGS sequence"/>
</dbReference>
<evidence type="ECO:0000313" key="2">
    <source>
        <dbReference type="Proteomes" id="UP001282284"/>
    </source>
</evidence>
<dbReference type="InterPro" id="IPR036491">
    <property type="entry name" value="YugN-like_sf"/>
</dbReference>
<dbReference type="Gene3D" id="3.30.310.100">
    <property type="entry name" value="YugN-like"/>
    <property type="match status" value="1"/>
</dbReference>
<proteinExistence type="predicted"/>
<sequence length="141" mass="15696">MIELKTSMPGKKALFGDACTVLGEHGLQMGGNWDFDKGYFDTILHQNGDDSIYLRVPFDVIDGMLDEDSAMIEFGKPFIIRHVLNIGLDDDDSPVLAAVGLDQFQKPDDPDAPIPYSEKWIEEGEAHVSRFSEDAVFIAPY</sequence>
<dbReference type="EMBL" id="JAUBDI010000009">
    <property type="protein sequence ID" value="MDW0113697.1"/>
    <property type="molecule type" value="Genomic_DNA"/>
</dbReference>
<accession>A0ABU4G9P3</accession>
<organism evidence="1 2">
    <name type="scientific">Sporosarcina saromensis</name>
    <dbReference type="NCBI Taxonomy" id="359365"/>
    <lineage>
        <taxon>Bacteria</taxon>
        <taxon>Bacillati</taxon>
        <taxon>Bacillota</taxon>
        <taxon>Bacilli</taxon>
        <taxon>Bacillales</taxon>
        <taxon>Caryophanaceae</taxon>
        <taxon>Sporosarcina</taxon>
    </lineage>
</organism>
<dbReference type="Pfam" id="PF08868">
    <property type="entry name" value="YugN"/>
    <property type="match status" value="1"/>
</dbReference>
<gene>
    <name evidence="1" type="ORF">QT711_10895</name>
</gene>
<evidence type="ECO:0000313" key="1">
    <source>
        <dbReference type="EMBL" id="MDW0113697.1"/>
    </source>
</evidence>
<protein>
    <submittedName>
        <fullName evidence="1">YugN family protein</fullName>
    </submittedName>
</protein>
<reference evidence="1 2" key="1">
    <citation type="submission" date="2023-06" db="EMBL/GenBank/DDBJ databases">
        <title>Sporosarcina sp. nov., isolated from Korean traditional fermented seafood 'Jeotgal'.</title>
        <authorList>
            <person name="Yang A.I."/>
            <person name="Shin N.-R."/>
        </authorList>
    </citation>
    <scope>NUCLEOTIDE SEQUENCE [LARGE SCALE GENOMIC DNA]</scope>
    <source>
        <strain evidence="1 2">KCTC13119</strain>
    </source>
</reference>
<name>A0ABU4G9P3_9BACL</name>
<dbReference type="InterPro" id="IPR014967">
    <property type="entry name" value="Uncharacterised_YugN-like"/>
</dbReference>
<keyword evidence="2" id="KW-1185">Reference proteome</keyword>